<organism evidence="2 3">
    <name type="scientific">Dispira parvispora</name>
    <dbReference type="NCBI Taxonomy" id="1520584"/>
    <lineage>
        <taxon>Eukaryota</taxon>
        <taxon>Fungi</taxon>
        <taxon>Fungi incertae sedis</taxon>
        <taxon>Zoopagomycota</taxon>
        <taxon>Kickxellomycotina</taxon>
        <taxon>Dimargaritomycetes</taxon>
        <taxon>Dimargaritales</taxon>
        <taxon>Dimargaritaceae</taxon>
        <taxon>Dispira</taxon>
    </lineage>
</organism>
<evidence type="ECO:0000313" key="2">
    <source>
        <dbReference type="EMBL" id="KAJ1963464.1"/>
    </source>
</evidence>
<dbReference type="Proteomes" id="UP001150925">
    <property type="component" value="Unassembled WGS sequence"/>
</dbReference>
<feature type="region of interest" description="Disordered" evidence="1">
    <location>
        <begin position="1"/>
        <end position="21"/>
    </location>
</feature>
<protein>
    <submittedName>
        <fullName evidence="2">Uncharacterized protein</fullName>
    </submittedName>
</protein>
<keyword evidence="3" id="KW-1185">Reference proteome</keyword>
<gene>
    <name evidence="2" type="ORF">IWQ62_003203</name>
</gene>
<sequence length="238" mass="26433">LAKKASGWIKHRHGDGHPQAANKVAGTAQVGRNEKQEDLAMVTLLLTLNHPKVCPDLNYSPTLIGSARQSGTFRLPPIANIRGLSPKLAKAVKALKKKAYRWINRNQWGTQQQPLDEVDCDLRLDYNPEEHDLFGVESPPFLDLPELGTEPDGYLSPFPTEDVFGPFGLPCVPDTRSMDPWVAQQAHEFSVRADHCFVNPLCSPQVYTDTFSPTPLSGLAYTLPELTMPWQLPRTVIA</sequence>
<comment type="caution">
    <text evidence="2">The sequence shown here is derived from an EMBL/GenBank/DDBJ whole genome shotgun (WGS) entry which is preliminary data.</text>
</comment>
<evidence type="ECO:0000313" key="3">
    <source>
        <dbReference type="Proteomes" id="UP001150925"/>
    </source>
</evidence>
<feature type="non-terminal residue" evidence="2">
    <location>
        <position position="1"/>
    </location>
</feature>
<proteinExistence type="predicted"/>
<reference evidence="2" key="1">
    <citation type="submission" date="2022-07" db="EMBL/GenBank/DDBJ databases">
        <title>Phylogenomic reconstructions and comparative analyses of Kickxellomycotina fungi.</title>
        <authorList>
            <person name="Reynolds N.K."/>
            <person name="Stajich J.E."/>
            <person name="Barry K."/>
            <person name="Grigoriev I.V."/>
            <person name="Crous P."/>
            <person name="Smith M.E."/>
        </authorList>
    </citation>
    <scope>NUCLEOTIDE SEQUENCE</scope>
    <source>
        <strain evidence="2">RSA 1196</strain>
    </source>
</reference>
<dbReference type="OrthoDB" id="5653919at2759"/>
<accession>A0A9W8AS92</accession>
<dbReference type="AlphaFoldDB" id="A0A9W8AS92"/>
<evidence type="ECO:0000256" key="1">
    <source>
        <dbReference type="SAM" id="MobiDB-lite"/>
    </source>
</evidence>
<feature type="compositionally biased region" description="Basic residues" evidence="1">
    <location>
        <begin position="1"/>
        <end position="14"/>
    </location>
</feature>
<name>A0A9W8AS92_9FUNG</name>
<dbReference type="EMBL" id="JANBPY010000821">
    <property type="protein sequence ID" value="KAJ1963464.1"/>
    <property type="molecule type" value="Genomic_DNA"/>
</dbReference>